<dbReference type="AlphaFoldDB" id="A0A1C1CAM0"/>
<accession>A0A1C1CAM0</accession>
<keyword evidence="3" id="KW-1185">Reference proteome</keyword>
<feature type="compositionally biased region" description="Basic and acidic residues" evidence="1">
    <location>
        <begin position="137"/>
        <end position="146"/>
    </location>
</feature>
<organism evidence="2 3">
    <name type="scientific">Cladophialophora carrionii</name>
    <dbReference type="NCBI Taxonomy" id="86049"/>
    <lineage>
        <taxon>Eukaryota</taxon>
        <taxon>Fungi</taxon>
        <taxon>Dikarya</taxon>
        <taxon>Ascomycota</taxon>
        <taxon>Pezizomycotina</taxon>
        <taxon>Eurotiomycetes</taxon>
        <taxon>Chaetothyriomycetidae</taxon>
        <taxon>Chaetothyriales</taxon>
        <taxon>Herpotrichiellaceae</taxon>
        <taxon>Cladophialophora</taxon>
    </lineage>
</organism>
<dbReference type="EMBL" id="LGRB01000019">
    <property type="protein sequence ID" value="OCT45600.1"/>
    <property type="molecule type" value="Genomic_DNA"/>
</dbReference>
<dbReference type="Proteomes" id="UP000094526">
    <property type="component" value="Unassembled WGS sequence"/>
</dbReference>
<dbReference type="STRING" id="86049.A0A1C1CAM0"/>
<dbReference type="VEuPathDB" id="FungiDB:G647_03509"/>
<feature type="region of interest" description="Disordered" evidence="1">
    <location>
        <begin position="63"/>
        <end position="146"/>
    </location>
</feature>
<name>A0A1C1CAM0_9EURO</name>
<protein>
    <recommendedName>
        <fullName evidence="4">Myb-like domain-containing protein</fullName>
    </recommendedName>
</protein>
<evidence type="ECO:0000313" key="3">
    <source>
        <dbReference type="Proteomes" id="UP000094526"/>
    </source>
</evidence>
<dbReference type="eggNOG" id="ENOG502SGGC">
    <property type="taxonomic scope" value="Eukaryota"/>
</dbReference>
<feature type="compositionally biased region" description="Polar residues" evidence="1">
    <location>
        <begin position="73"/>
        <end position="83"/>
    </location>
</feature>
<gene>
    <name evidence="2" type="ORF">CLCR_01723</name>
</gene>
<reference evidence="3" key="1">
    <citation type="submission" date="2015-07" db="EMBL/GenBank/DDBJ databases">
        <authorList>
            <person name="Teixeira M.M."/>
            <person name="Souza R.C."/>
            <person name="Almeida L.G."/>
            <person name="Vicente V.A."/>
            <person name="de Hoog S."/>
            <person name="Bocca A.L."/>
            <person name="de Almeida S.R."/>
            <person name="Vasconcelos A.T."/>
            <person name="Felipe M.S."/>
        </authorList>
    </citation>
    <scope>NUCLEOTIDE SEQUENCE [LARGE SCALE GENOMIC DNA]</scope>
    <source>
        <strain evidence="3">KSF</strain>
    </source>
</reference>
<evidence type="ECO:0000256" key="1">
    <source>
        <dbReference type="SAM" id="MobiDB-lite"/>
    </source>
</evidence>
<dbReference type="VEuPathDB" id="FungiDB:CLCR_01723"/>
<evidence type="ECO:0008006" key="4">
    <source>
        <dbReference type="Google" id="ProtNLM"/>
    </source>
</evidence>
<sequence>MPFKWDAQSERNLLLSAIKVMGNPPATIWDQVAETIGNGHEVNGNACSQKFYKLKKESENLLAEGGRVAGSNDAATPTKTPRTPGSKGTGGRKRKNADIDGVGEVPTPSKRGKAKKGAAPEVEVKTEVENEGTPAVKVERADGDDE</sequence>
<proteinExistence type="predicted"/>
<dbReference type="OrthoDB" id="4160433at2759"/>
<comment type="caution">
    <text evidence="2">The sequence shown here is derived from an EMBL/GenBank/DDBJ whole genome shotgun (WGS) entry which is preliminary data.</text>
</comment>
<evidence type="ECO:0000313" key="2">
    <source>
        <dbReference type="EMBL" id="OCT45600.1"/>
    </source>
</evidence>